<dbReference type="GO" id="GO:1990879">
    <property type="term" value="C:CST complex"/>
    <property type="evidence" value="ECO:0007669"/>
    <property type="project" value="TreeGrafter"/>
</dbReference>
<dbReference type="EMBL" id="CP133618">
    <property type="protein sequence ID" value="WMV37719.1"/>
    <property type="molecule type" value="Genomic_DNA"/>
</dbReference>
<proteinExistence type="inferred from homology"/>
<evidence type="ECO:0000256" key="4">
    <source>
        <dbReference type="ARBA" id="ARBA00016175"/>
    </source>
</evidence>
<accession>A0AAF0U1Z8</accession>
<comment type="subcellular location">
    <subcellularLocation>
        <location evidence="2">Chromosome</location>
        <location evidence="2">Telomere</location>
    </subcellularLocation>
    <subcellularLocation>
        <location evidence="1">Nucleus</location>
    </subcellularLocation>
</comment>
<reference evidence="9" key="1">
    <citation type="submission" date="2023-08" db="EMBL/GenBank/DDBJ databases">
        <title>A de novo genome assembly of Solanum verrucosum Schlechtendal, a Mexican diploid species geographically isolated from the other diploid A-genome species in potato relatives.</title>
        <authorList>
            <person name="Hosaka K."/>
        </authorList>
    </citation>
    <scope>NUCLEOTIDE SEQUENCE</scope>
    <source>
        <tissue evidence="9">Young leaves</tissue>
    </source>
</reference>
<evidence type="ECO:0000256" key="2">
    <source>
        <dbReference type="ARBA" id="ARBA00004574"/>
    </source>
</evidence>
<keyword evidence="5" id="KW-0158">Chromosome</keyword>
<dbReference type="GO" id="GO:0003697">
    <property type="term" value="F:single-stranded DNA binding"/>
    <property type="evidence" value="ECO:0007669"/>
    <property type="project" value="TreeGrafter"/>
</dbReference>
<dbReference type="Pfam" id="PF15491">
    <property type="entry name" value="CTC1_2"/>
    <property type="match status" value="1"/>
</dbReference>
<dbReference type="GO" id="GO:0042162">
    <property type="term" value="F:telomeric DNA binding"/>
    <property type="evidence" value="ECO:0007669"/>
    <property type="project" value="TreeGrafter"/>
</dbReference>
<dbReference type="GO" id="GO:0010833">
    <property type="term" value="P:telomere maintenance via telomere lengthening"/>
    <property type="evidence" value="ECO:0007669"/>
    <property type="project" value="TreeGrafter"/>
</dbReference>
<evidence type="ECO:0000256" key="5">
    <source>
        <dbReference type="ARBA" id="ARBA00022454"/>
    </source>
</evidence>
<evidence type="ECO:0000256" key="7">
    <source>
        <dbReference type="ARBA" id="ARBA00023125"/>
    </source>
</evidence>
<protein>
    <recommendedName>
        <fullName evidence="4">CST complex subunit CTC1</fullName>
    </recommendedName>
</protein>
<organism evidence="9 10">
    <name type="scientific">Solanum verrucosum</name>
    <dbReference type="NCBI Taxonomy" id="315347"/>
    <lineage>
        <taxon>Eukaryota</taxon>
        <taxon>Viridiplantae</taxon>
        <taxon>Streptophyta</taxon>
        <taxon>Embryophyta</taxon>
        <taxon>Tracheophyta</taxon>
        <taxon>Spermatophyta</taxon>
        <taxon>Magnoliopsida</taxon>
        <taxon>eudicotyledons</taxon>
        <taxon>Gunneridae</taxon>
        <taxon>Pentapetalae</taxon>
        <taxon>asterids</taxon>
        <taxon>lamiids</taxon>
        <taxon>Solanales</taxon>
        <taxon>Solanaceae</taxon>
        <taxon>Solanoideae</taxon>
        <taxon>Solaneae</taxon>
        <taxon>Solanum</taxon>
    </lineage>
</organism>
<evidence type="ECO:0000313" key="10">
    <source>
        <dbReference type="Proteomes" id="UP001234989"/>
    </source>
</evidence>
<evidence type="ECO:0000256" key="3">
    <source>
        <dbReference type="ARBA" id="ARBA00006332"/>
    </source>
</evidence>
<evidence type="ECO:0000313" key="9">
    <source>
        <dbReference type="EMBL" id="WMV37719.1"/>
    </source>
</evidence>
<keyword evidence="7" id="KW-0238">DNA-binding</keyword>
<dbReference type="InterPro" id="IPR042617">
    <property type="entry name" value="CTC1-like"/>
</dbReference>
<dbReference type="PANTHER" id="PTHR14865">
    <property type="entry name" value="CST COMPLEX SUBUNIT CTC1"/>
    <property type="match status" value="1"/>
</dbReference>
<dbReference type="PANTHER" id="PTHR14865:SF2">
    <property type="entry name" value="CST COMPLEX SUBUNIT CTC1"/>
    <property type="match status" value="1"/>
</dbReference>
<gene>
    <name evidence="9" type="ORF">MTR67_031104</name>
</gene>
<evidence type="ECO:0000256" key="8">
    <source>
        <dbReference type="ARBA" id="ARBA00023242"/>
    </source>
</evidence>
<keyword evidence="10" id="KW-1185">Reference proteome</keyword>
<evidence type="ECO:0000256" key="1">
    <source>
        <dbReference type="ARBA" id="ARBA00004123"/>
    </source>
</evidence>
<dbReference type="Proteomes" id="UP001234989">
    <property type="component" value="Chromosome 7"/>
</dbReference>
<name>A0AAF0U1Z8_SOLVR</name>
<keyword evidence="6" id="KW-0779">Telomere</keyword>
<evidence type="ECO:0000256" key="6">
    <source>
        <dbReference type="ARBA" id="ARBA00022895"/>
    </source>
</evidence>
<dbReference type="GO" id="GO:0045740">
    <property type="term" value="P:positive regulation of DNA replication"/>
    <property type="evidence" value="ECO:0007669"/>
    <property type="project" value="TreeGrafter"/>
</dbReference>
<sequence length="1362" mass="151075">MMKSNQRMVEGSVKSLTIAELLRECRPRTGASSLISSPCPKIPPPHFSPSLPTPTPTLSSPKILKSLNHPTLLTGILFLPPHGDGHDSPLNCNCFRFSDGADTVCCDILRFNPSMINKKVQILGWNFIPFNCNANANGGFLEIIRWAFLDSTSASSDTFSILSRSCVDQYYSVKARYFVCGLVESVSPVSVVPCRAGSTAHTENLQGFLVNILVCSCKLCNSKYNIRLDMRYSNDHFYNKPEIVYFCGSASSWHPVLSRLIKRNVSISGLKKRLVFVGKKLSRLMYVVVDNSLMYIPNFPLPLGVTDVRGEGELVSYTGTVTGIYMRGMIVELDNELLLLLTDQQLSVPHSVRVGAMVSVKNVHVVNPNFSWTKTLILGSCVKTSISVECFSSLETGCYTVTCCENLLAKFIDSLAFVARLWVLLVIICLRRKFSGILSEKEILGSTNLMCTIARCCQRKGLAQTYATSYLPPSVFRIRHGMFMEFVKHDKCACGRERSSAPLKLVAPIANLINSCEAMWKKMICHQDTDFNIMGTQKENNSISCDGRPYVLSIRKAIHSEDIGVSLLGILKVSQSSGRMLLVDATGSIDVIIPDLPSSLNINNIYEVRNFFAIMEDIPMKLGPVDLLQNAPFTCRSIFENAPLVREMNMPLHFYYDLRDLIPVNHHFTTSVHSPVDFQKVGRGKYHLLQLMHKFPILQKFQGSQHASNTSSTFAEALILPWDLLIAGNNRDTCIEEPLIDQLKQPMKFFNRMEIGKLIACKRQKPDQLSNEALTSALNDTGNEPSYSSSHPAYTCSFVVGKRHDSCCPEEIPCLVMGNCVNYPFLGMLHHTDTRTDVGSCSKPQVRRALLEFKSEALSVYERLKIGSHYLIKHQKEDMFCTDAIGDTIVVNSGTNIWSVSFSSVNVHQNFDVSCLLQQSGSFLSHNNDLPEGYHQFQIPNSLPNGSNDISSDVNLYMPSDVTNLFDVNLVLLENCSLEPLVPFGEMTNICPSDHNLPEGNLTSIHGQIKAVHYSDGKSYAAHLRCESINGVCPSLFLEGTISICVHVLIDHKMVKIFGSANKPAYPAGFGRGVTASFHRVLALSSFSSAQDNFMLIPTSFIVINPSSLINDHSVDPHTYKSAALDLDGGSPFYANTASLIADTVSCLATQQVEFHCRVVAIYVLVLEYNTKNKYHLSRTESRPNSFAIDIPLAGFILDHGSSSCCCWASWERAAVFLGLHDEELRGEAYAETCKKSRKTRKKQACSSLRSIMKRHGTVTVRNQASTFDSSCQDLVFSAQSKKIISSLDRDFFQSLILKACCSTPLTVVGSLVNSDAIRQLETHLTELDIVMLPMQNVWVSEVGHMDSLAQAKKILQGIVES</sequence>
<comment type="similarity">
    <text evidence="3">Belongs to the CTC1 family.</text>
</comment>
<dbReference type="InterPro" id="IPR028262">
    <property type="entry name" value="CTC1_plant"/>
</dbReference>
<keyword evidence="8" id="KW-0539">Nucleus</keyword>